<dbReference type="AlphaFoldDB" id="A0A0N5B0Z2"/>
<dbReference type="PANTHER" id="PTHR12066">
    <property type="entry name" value="TELOMERASE REVERSE TRANSCRIPTASE"/>
    <property type="match status" value="1"/>
</dbReference>
<comment type="catalytic activity">
    <reaction evidence="1">
        <text>DNA(n) + a 2'-deoxyribonucleoside 5'-triphosphate = DNA(n+1) + diphosphate</text>
        <dbReference type="Rhea" id="RHEA:22508"/>
        <dbReference type="Rhea" id="RHEA-COMP:17339"/>
        <dbReference type="Rhea" id="RHEA-COMP:17340"/>
        <dbReference type="ChEBI" id="CHEBI:33019"/>
        <dbReference type="ChEBI" id="CHEBI:61560"/>
        <dbReference type="ChEBI" id="CHEBI:173112"/>
        <dbReference type="EC" id="2.7.7.49"/>
    </reaction>
</comment>
<comment type="subcellular location">
    <subcellularLocation>
        <location evidence="1">Nucleus</location>
    </subcellularLocation>
    <subcellularLocation>
        <location evidence="1">Chromosome</location>
        <location evidence="1">Telomere</location>
    </subcellularLocation>
</comment>
<dbReference type="GO" id="GO:0000781">
    <property type="term" value="C:chromosome, telomeric region"/>
    <property type="evidence" value="ECO:0007669"/>
    <property type="project" value="UniProtKB-SubCell"/>
</dbReference>
<dbReference type="EC" id="2.7.7.49" evidence="1"/>
<dbReference type="WBParaSite" id="SMUV_0001094401-mRNA-1">
    <property type="protein sequence ID" value="SMUV_0001094401-mRNA-1"/>
    <property type="gene ID" value="SMUV_0001094401"/>
</dbReference>
<evidence type="ECO:0000259" key="3">
    <source>
        <dbReference type="PROSITE" id="PS50878"/>
    </source>
</evidence>
<comment type="similarity">
    <text evidence="1">Belongs to the reverse transcriptase family. Telomerase subfamily.</text>
</comment>
<dbReference type="Proteomes" id="UP000046393">
    <property type="component" value="Unplaced"/>
</dbReference>
<reference evidence="5" key="1">
    <citation type="submission" date="2017-02" db="UniProtKB">
        <authorList>
            <consortium name="WormBaseParasite"/>
        </authorList>
    </citation>
    <scope>IDENTIFICATION</scope>
</reference>
<sequence>MSFNNVGQHHFLLFEWILTRYIYFIMEMKILKKTYIAYRGIPQGTSASTRLCDLYLGSMERKYWPGFFQDSSTLLLRYFLLTLLDGVGDGYDMQADPIKTQINFLSPLLSKYIHLITVIGLDDYVLWCGYEIFPRILKVYFWLVKKHYSRVTMVNIIMKTIINMYTYIFIYLFICKL</sequence>
<keyword evidence="4" id="KW-1185">Reference proteome</keyword>
<organism evidence="4 5">
    <name type="scientific">Syphacia muris</name>
    <dbReference type="NCBI Taxonomy" id="451379"/>
    <lineage>
        <taxon>Eukaryota</taxon>
        <taxon>Metazoa</taxon>
        <taxon>Ecdysozoa</taxon>
        <taxon>Nematoda</taxon>
        <taxon>Chromadorea</taxon>
        <taxon>Rhabditida</taxon>
        <taxon>Spirurina</taxon>
        <taxon>Oxyuridomorpha</taxon>
        <taxon>Oxyuroidea</taxon>
        <taxon>Oxyuridae</taxon>
        <taxon>Syphacia</taxon>
    </lineage>
</organism>
<dbReference type="InterPro" id="IPR003545">
    <property type="entry name" value="Telomerase_RT"/>
</dbReference>
<keyword evidence="2" id="KW-0472">Membrane</keyword>
<feature type="transmembrane region" description="Helical" evidence="2">
    <location>
        <begin position="153"/>
        <end position="174"/>
    </location>
</feature>
<evidence type="ECO:0000313" key="5">
    <source>
        <dbReference type="WBParaSite" id="SMUV_0001094401-mRNA-1"/>
    </source>
</evidence>
<evidence type="ECO:0000256" key="2">
    <source>
        <dbReference type="SAM" id="Phobius"/>
    </source>
</evidence>
<keyword evidence="1" id="KW-0479">Metal-binding</keyword>
<keyword evidence="2" id="KW-0812">Transmembrane</keyword>
<name>A0A0N5B0Z2_9BILA</name>
<dbReference type="GO" id="GO:0000333">
    <property type="term" value="C:telomerase catalytic core complex"/>
    <property type="evidence" value="ECO:0007669"/>
    <property type="project" value="TreeGrafter"/>
</dbReference>
<evidence type="ECO:0000313" key="4">
    <source>
        <dbReference type="Proteomes" id="UP000046393"/>
    </source>
</evidence>
<dbReference type="GO" id="GO:0042162">
    <property type="term" value="F:telomeric DNA binding"/>
    <property type="evidence" value="ECO:0007669"/>
    <property type="project" value="TreeGrafter"/>
</dbReference>
<accession>A0A0N5B0Z2</accession>
<proteinExistence type="inferred from homology"/>
<keyword evidence="1" id="KW-0460">Magnesium</keyword>
<evidence type="ECO:0000256" key="1">
    <source>
        <dbReference type="RuleBase" id="RU365061"/>
    </source>
</evidence>
<dbReference type="GO" id="GO:0046872">
    <property type="term" value="F:metal ion binding"/>
    <property type="evidence" value="ECO:0007669"/>
    <property type="project" value="UniProtKB-KW"/>
</dbReference>
<dbReference type="InterPro" id="IPR000477">
    <property type="entry name" value="RT_dom"/>
</dbReference>
<comment type="function">
    <text evidence="1">Telomerase is a ribonucleoprotein enzyme essential for the replication of chromosome termini in most eukaryotes. It elongates telomeres. It is a reverse transcriptase that adds simple sequence repeats to chromosome ends by copying a template sequence within the RNA component of the enzyme.</text>
</comment>
<dbReference type="PANTHER" id="PTHR12066:SF0">
    <property type="entry name" value="TELOMERASE REVERSE TRANSCRIPTASE"/>
    <property type="match status" value="1"/>
</dbReference>
<dbReference type="GO" id="GO:0007004">
    <property type="term" value="P:telomere maintenance via telomerase"/>
    <property type="evidence" value="ECO:0007669"/>
    <property type="project" value="TreeGrafter"/>
</dbReference>
<feature type="domain" description="Reverse transcriptase" evidence="3">
    <location>
        <begin position="1"/>
        <end position="132"/>
    </location>
</feature>
<keyword evidence="1" id="KW-0548">Nucleotidyltransferase</keyword>
<protein>
    <recommendedName>
        <fullName evidence="1">Telomerase reverse transcriptase</fullName>
        <ecNumber evidence="1">2.7.7.49</ecNumber>
    </recommendedName>
    <alternativeName>
        <fullName evidence="1">Telomerase catalytic subunit</fullName>
    </alternativeName>
</protein>
<keyword evidence="2" id="KW-1133">Transmembrane helix</keyword>
<dbReference type="GO" id="GO:0003720">
    <property type="term" value="F:telomerase activity"/>
    <property type="evidence" value="ECO:0007669"/>
    <property type="project" value="InterPro"/>
</dbReference>
<keyword evidence="1" id="KW-0695">RNA-directed DNA polymerase</keyword>
<dbReference type="PROSITE" id="PS50878">
    <property type="entry name" value="RT_POL"/>
    <property type="match status" value="1"/>
</dbReference>
<keyword evidence="1" id="KW-0808">Transferase</keyword>
<keyword evidence="1" id="KW-0158">Chromosome</keyword>
<keyword evidence="1" id="KW-0779">Telomere</keyword>
<keyword evidence="1" id="KW-0539">Nucleus</keyword>
<dbReference type="GO" id="GO:0070034">
    <property type="term" value="F:telomerase RNA binding"/>
    <property type="evidence" value="ECO:0007669"/>
    <property type="project" value="TreeGrafter"/>
</dbReference>